<accession>A0A3M8KB65</accession>
<dbReference type="EMBL" id="PTJO01000001">
    <property type="protein sequence ID" value="RNE50035.1"/>
    <property type="molecule type" value="Genomic_DNA"/>
</dbReference>
<evidence type="ECO:0000313" key="3">
    <source>
        <dbReference type="Proteomes" id="UP000266975"/>
    </source>
</evidence>
<protein>
    <submittedName>
        <fullName evidence="2">PEP-CTERM sorting domain-containing protein</fullName>
    </submittedName>
</protein>
<name>A0A3M8KB65_9CORY</name>
<evidence type="ECO:0000313" key="2">
    <source>
        <dbReference type="EMBL" id="RNE50035.1"/>
    </source>
</evidence>
<dbReference type="AlphaFoldDB" id="A0A3M8KB65"/>
<feature type="region of interest" description="Disordered" evidence="1">
    <location>
        <begin position="195"/>
        <end position="219"/>
    </location>
</feature>
<comment type="caution">
    <text evidence="2">The sequence shown here is derived from an EMBL/GenBank/DDBJ whole genome shotgun (WGS) entry which is preliminary data.</text>
</comment>
<organism evidence="2 3">
    <name type="scientific">Corynebacterium alimapuense</name>
    <dbReference type="NCBI Taxonomy" id="1576874"/>
    <lineage>
        <taxon>Bacteria</taxon>
        <taxon>Bacillati</taxon>
        <taxon>Actinomycetota</taxon>
        <taxon>Actinomycetes</taxon>
        <taxon>Mycobacteriales</taxon>
        <taxon>Corynebacteriaceae</taxon>
        <taxon>Corynebacterium</taxon>
    </lineage>
</organism>
<dbReference type="Proteomes" id="UP000266975">
    <property type="component" value="Unassembled WGS sequence"/>
</dbReference>
<keyword evidence="3" id="KW-1185">Reference proteome</keyword>
<sequence>MAATTMTYDITTVWTEPDTAPRDSIFVGSFDYDPDTRTVSNLQGKLSESMTGEADAYPDDSMVWLDLDHQLETWYDTELGGTFAATFLNDTVDTFDSTGEDTWSPQAGVTAQGIHYGHSTGTENPGNAYALIFIPEDPTAALTQDQIDTLAYADCVPTHEDGMSAGGGMMGKYCMTGTSAAAHGTVGTMHGYPTSQQITAADSNDPETPAASGSSLSSS</sequence>
<reference evidence="2 3" key="1">
    <citation type="submission" date="2018-02" db="EMBL/GenBank/DDBJ databases">
        <title>Corynebacterium alimpuense sp. nov., a marine obligate actinomycete isolated from sediments of Valparaiso bay, Chile.</title>
        <authorList>
            <person name="Claverias F."/>
            <person name="Gonzales-Siles L."/>
            <person name="Salva-Serra F."/>
            <person name="Inganaes E."/>
            <person name="Molin K."/>
            <person name="Cumsille A."/>
            <person name="Undabarrena A."/>
            <person name="Couve E."/>
            <person name="Moore E.R.B."/>
            <person name="Gomila M."/>
            <person name="Camara B."/>
        </authorList>
    </citation>
    <scope>NUCLEOTIDE SEQUENCE [LARGE SCALE GENOMIC DNA]</scope>
    <source>
        <strain evidence="2 3">CCUG 69366</strain>
    </source>
</reference>
<evidence type="ECO:0000256" key="1">
    <source>
        <dbReference type="SAM" id="MobiDB-lite"/>
    </source>
</evidence>
<proteinExistence type="predicted"/>
<gene>
    <name evidence="2" type="ORF">C5L39_01305</name>
</gene>